<protein>
    <submittedName>
        <fullName evidence="1">Uncharacterized protein</fullName>
    </submittedName>
</protein>
<name>A0AAD9TI32_9ROSI</name>
<dbReference type="PANTHER" id="PTHR47150:SF5">
    <property type="entry name" value="OS07G0546750 PROTEIN"/>
    <property type="match status" value="1"/>
</dbReference>
<evidence type="ECO:0000313" key="1">
    <source>
        <dbReference type="EMBL" id="KAK2635890.1"/>
    </source>
</evidence>
<keyword evidence="2" id="KW-1185">Reference proteome</keyword>
<dbReference type="PANTHER" id="PTHR47150">
    <property type="entry name" value="OS12G0169200 PROTEIN"/>
    <property type="match status" value="1"/>
</dbReference>
<gene>
    <name evidence="1" type="ORF">Ddye_030682</name>
</gene>
<sequence>MIGFGTTTFTDDCKYPSEYFRRQFHDALSRQGLSGLQKMTAAIRLLLYGYLADLCDEYLQIEKTTVVESMKHFSNVVIALYELQYMRAVASKDLWIWHSLFGMTGSHNDLNVLEHSPLFDNIIHDRQSPVNYEK</sequence>
<evidence type="ECO:0000313" key="2">
    <source>
        <dbReference type="Proteomes" id="UP001280121"/>
    </source>
</evidence>
<dbReference type="InterPro" id="IPR006912">
    <property type="entry name" value="Harbinger_derived_prot"/>
</dbReference>
<dbReference type="Proteomes" id="UP001280121">
    <property type="component" value="Unassembled WGS sequence"/>
</dbReference>
<dbReference type="AlphaFoldDB" id="A0AAD9TI32"/>
<proteinExistence type="predicted"/>
<organism evidence="1 2">
    <name type="scientific">Dipteronia dyeriana</name>
    <dbReference type="NCBI Taxonomy" id="168575"/>
    <lineage>
        <taxon>Eukaryota</taxon>
        <taxon>Viridiplantae</taxon>
        <taxon>Streptophyta</taxon>
        <taxon>Embryophyta</taxon>
        <taxon>Tracheophyta</taxon>
        <taxon>Spermatophyta</taxon>
        <taxon>Magnoliopsida</taxon>
        <taxon>eudicotyledons</taxon>
        <taxon>Gunneridae</taxon>
        <taxon>Pentapetalae</taxon>
        <taxon>rosids</taxon>
        <taxon>malvids</taxon>
        <taxon>Sapindales</taxon>
        <taxon>Sapindaceae</taxon>
        <taxon>Hippocastanoideae</taxon>
        <taxon>Acereae</taxon>
        <taxon>Dipteronia</taxon>
    </lineage>
</organism>
<dbReference type="Pfam" id="PF04827">
    <property type="entry name" value="Plant_tran"/>
    <property type="match status" value="1"/>
</dbReference>
<dbReference type="EMBL" id="JANJYI010000009">
    <property type="protein sequence ID" value="KAK2635890.1"/>
    <property type="molecule type" value="Genomic_DNA"/>
</dbReference>
<reference evidence="1" key="1">
    <citation type="journal article" date="2023" name="Plant J.">
        <title>Genome sequences and population genomics provide insights into the demographic history, inbreeding, and mutation load of two 'living fossil' tree species of Dipteronia.</title>
        <authorList>
            <person name="Feng Y."/>
            <person name="Comes H.P."/>
            <person name="Chen J."/>
            <person name="Zhu S."/>
            <person name="Lu R."/>
            <person name="Zhang X."/>
            <person name="Li P."/>
            <person name="Qiu J."/>
            <person name="Olsen K.M."/>
            <person name="Qiu Y."/>
        </authorList>
    </citation>
    <scope>NUCLEOTIDE SEQUENCE</scope>
    <source>
        <strain evidence="1">KIB01</strain>
    </source>
</reference>
<comment type="caution">
    <text evidence="1">The sequence shown here is derived from an EMBL/GenBank/DDBJ whole genome shotgun (WGS) entry which is preliminary data.</text>
</comment>
<accession>A0AAD9TI32</accession>